<evidence type="ECO:0000313" key="4">
    <source>
        <dbReference type="EMBL" id="KAA0198913.1"/>
    </source>
</evidence>
<gene>
    <name evidence="4" type="ORF">HAZT_HAZT002732</name>
</gene>
<comment type="subcellular location">
    <subcellularLocation>
        <location evidence="1">Nucleus</location>
    </subcellularLocation>
</comment>
<protein>
    <recommendedName>
        <fullName evidence="3">INO80 complex subunit E N-terminal domain-containing protein</fullName>
    </recommendedName>
</protein>
<reference evidence="4" key="3">
    <citation type="submission" date="2019-06" db="EMBL/GenBank/DDBJ databases">
        <authorList>
            <person name="Poynton C."/>
            <person name="Hasenbein S."/>
            <person name="Benoit J.B."/>
            <person name="Sepulveda M.S."/>
            <person name="Poelchau M.F."/>
            <person name="Murali S.C."/>
            <person name="Chen S."/>
            <person name="Glastad K.M."/>
            <person name="Werren J.H."/>
            <person name="Vineis J.H."/>
            <person name="Bowen J.L."/>
            <person name="Friedrich M."/>
            <person name="Jones J."/>
            <person name="Robertson H.M."/>
            <person name="Feyereisen R."/>
            <person name="Mechler-Hickson A."/>
            <person name="Mathers N."/>
            <person name="Lee C.E."/>
            <person name="Colbourne J.K."/>
            <person name="Biales A."/>
            <person name="Johnston J.S."/>
            <person name="Wellborn G.A."/>
            <person name="Rosendale A.J."/>
            <person name="Cridge A.G."/>
            <person name="Munoz-Torres M.C."/>
            <person name="Bain P.A."/>
            <person name="Manny A.R."/>
            <person name="Major K.M."/>
            <person name="Lambert F.N."/>
            <person name="Vulpe C.D."/>
            <person name="Tuck P."/>
            <person name="Blalock B.J."/>
            <person name="Lin Y.-Y."/>
            <person name="Smith M.E."/>
            <person name="Ochoa-Acuna H."/>
            <person name="Chen M.-J.M."/>
            <person name="Childers C.P."/>
            <person name="Qu J."/>
            <person name="Dugan S."/>
            <person name="Lee S.L."/>
            <person name="Chao H."/>
            <person name="Dinh H."/>
            <person name="Han Y."/>
            <person name="Doddapaneni H."/>
            <person name="Worley K.C."/>
            <person name="Muzny D.M."/>
            <person name="Gibbs R.A."/>
            <person name="Richards S."/>
        </authorList>
    </citation>
    <scope>NUCLEOTIDE SEQUENCE</scope>
    <source>
        <strain evidence="4">HAZT.00-mixed</strain>
        <tissue evidence="4">Whole organism</tissue>
    </source>
</reference>
<dbReference type="PANTHER" id="PTHR22715">
    <property type="entry name" value="TRANSFORMING GROWTH FACTOR BETA REGULATED GENE 1"/>
    <property type="match status" value="1"/>
</dbReference>
<comment type="caution">
    <text evidence="4">The sequence shown here is derived from an EMBL/GenBank/DDBJ whole genome shotgun (WGS) entry which is preliminary data.</text>
</comment>
<dbReference type="InterPro" id="IPR003888">
    <property type="entry name" value="FYrich_N"/>
</dbReference>
<evidence type="ECO:0000259" key="3">
    <source>
        <dbReference type="Pfam" id="PF24237"/>
    </source>
</evidence>
<dbReference type="InterPro" id="IPR040092">
    <property type="entry name" value="TBRG1"/>
</dbReference>
<dbReference type="PANTHER" id="PTHR22715:SF0">
    <property type="entry name" value="TRANSFORMING GROWTH FACTOR BETA REGULATOR 1"/>
    <property type="match status" value="1"/>
</dbReference>
<dbReference type="Pfam" id="PF05965">
    <property type="entry name" value="FYRC"/>
    <property type="match status" value="1"/>
</dbReference>
<dbReference type="PROSITE" id="PS51543">
    <property type="entry name" value="FYRC"/>
    <property type="match status" value="1"/>
</dbReference>
<dbReference type="GO" id="GO:0005634">
    <property type="term" value="C:nucleus"/>
    <property type="evidence" value="ECO:0007669"/>
    <property type="project" value="UniProtKB-SubCell"/>
</dbReference>
<dbReference type="InterPro" id="IPR003889">
    <property type="entry name" value="FYrich_C"/>
</dbReference>
<dbReference type="InterPro" id="IPR056515">
    <property type="entry name" value="INO80E_N"/>
</dbReference>
<feature type="domain" description="INO80 complex subunit E N-terminal" evidence="3">
    <location>
        <begin position="36"/>
        <end position="79"/>
    </location>
</feature>
<reference evidence="4" key="1">
    <citation type="submission" date="2014-08" db="EMBL/GenBank/DDBJ databases">
        <authorList>
            <person name="Murali S."/>
            <person name="Richards S."/>
            <person name="Bandaranaike D."/>
            <person name="Bellair M."/>
            <person name="Blankenburg K."/>
            <person name="Chao H."/>
            <person name="Dinh H."/>
            <person name="Doddapaneni H."/>
            <person name="Dugan-Rocha S."/>
            <person name="Elkadiri S."/>
            <person name="Gnanaolivu R."/>
            <person name="Hughes D."/>
            <person name="Lee S."/>
            <person name="Li M."/>
            <person name="Ming W."/>
            <person name="Munidasa M."/>
            <person name="Muniz J."/>
            <person name="Nguyen L."/>
            <person name="Osuji N."/>
            <person name="Pu L.-L."/>
            <person name="Puazo M."/>
            <person name="Skinner E."/>
            <person name="Qu C."/>
            <person name="Quiroz J."/>
            <person name="Raj R."/>
            <person name="Weissenberger G."/>
            <person name="Xin Y."/>
            <person name="Zou X."/>
            <person name="Han Y."/>
            <person name="Worley K."/>
            <person name="Muzny D."/>
            <person name="Gibbs R."/>
        </authorList>
    </citation>
    <scope>NUCLEOTIDE SEQUENCE</scope>
    <source>
        <strain evidence="4">HAZT.00-mixed</strain>
        <tissue evidence="4">Whole organism</tissue>
    </source>
</reference>
<keyword evidence="2" id="KW-0539">Nucleus</keyword>
<evidence type="ECO:0000256" key="1">
    <source>
        <dbReference type="ARBA" id="ARBA00004123"/>
    </source>
</evidence>
<dbReference type="Pfam" id="PF24237">
    <property type="entry name" value="INO80E"/>
    <property type="match status" value="1"/>
</dbReference>
<dbReference type="SMART" id="SM00542">
    <property type="entry name" value="FYRC"/>
    <property type="match status" value="1"/>
</dbReference>
<organism evidence="4">
    <name type="scientific">Hyalella azteca</name>
    <name type="common">Amphipod</name>
    <dbReference type="NCBI Taxonomy" id="294128"/>
    <lineage>
        <taxon>Eukaryota</taxon>
        <taxon>Metazoa</taxon>
        <taxon>Ecdysozoa</taxon>
        <taxon>Arthropoda</taxon>
        <taxon>Crustacea</taxon>
        <taxon>Multicrustacea</taxon>
        <taxon>Malacostraca</taxon>
        <taxon>Eumalacostraca</taxon>
        <taxon>Peracarida</taxon>
        <taxon>Amphipoda</taxon>
        <taxon>Senticaudata</taxon>
        <taxon>Talitrida</taxon>
        <taxon>Talitroidea</taxon>
        <taxon>Hyalellidae</taxon>
        <taxon>Hyalella</taxon>
    </lineage>
</organism>
<name>A0A6A0H5X1_HYAAZ</name>
<accession>A0A6A0H5X1</accession>
<dbReference type="Gene3D" id="3.30.160.360">
    <property type="match status" value="1"/>
</dbReference>
<dbReference type="Proteomes" id="UP000711488">
    <property type="component" value="Unassembled WGS sequence"/>
</dbReference>
<dbReference type="SMART" id="SM00541">
    <property type="entry name" value="FYRN"/>
    <property type="match status" value="1"/>
</dbReference>
<proteinExistence type="predicted"/>
<dbReference type="EMBL" id="JQDR03007231">
    <property type="protein sequence ID" value="KAA0198913.1"/>
    <property type="molecule type" value="Genomic_DNA"/>
</dbReference>
<reference evidence="4" key="2">
    <citation type="journal article" date="2018" name="Environ. Sci. Technol.">
        <title>The Toxicogenome of Hyalella azteca: A Model for Sediment Ecotoxicology and Evolutionary Toxicology.</title>
        <authorList>
            <person name="Poynton H.C."/>
            <person name="Hasenbein S."/>
            <person name="Benoit J.B."/>
            <person name="Sepulveda M.S."/>
            <person name="Poelchau M.F."/>
            <person name="Hughes D.S.T."/>
            <person name="Murali S.C."/>
            <person name="Chen S."/>
            <person name="Glastad K.M."/>
            <person name="Goodisman M.A.D."/>
            <person name="Werren J.H."/>
            <person name="Vineis J.H."/>
            <person name="Bowen J.L."/>
            <person name="Friedrich M."/>
            <person name="Jones J."/>
            <person name="Robertson H.M."/>
            <person name="Feyereisen R."/>
            <person name="Mechler-Hickson A."/>
            <person name="Mathers N."/>
            <person name="Lee C.E."/>
            <person name="Colbourne J.K."/>
            <person name="Biales A."/>
            <person name="Johnston J.S."/>
            <person name="Wellborn G.A."/>
            <person name="Rosendale A.J."/>
            <person name="Cridge A.G."/>
            <person name="Munoz-Torres M.C."/>
            <person name="Bain P.A."/>
            <person name="Manny A.R."/>
            <person name="Major K.M."/>
            <person name="Lambert F.N."/>
            <person name="Vulpe C.D."/>
            <person name="Tuck P."/>
            <person name="Blalock B.J."/>
            <person name="Lin Y.Y."/>
            <person name="Smith M.E."/>
            <person name="Ochoa-Acuna H."/>
            <person name="Chen M.M."/>
            <person name="Childers C.P."/>
            <person name="Qu J."/>
            <person name="Dugan S."/>
            <person name="Lee S.L."/>
            <person name="Chao H."/>
            <person name="Dinh H."/>
            <person name="Han Y."/>
            <person name="Doddapaneni H."/>
            <person name="Worley K.C."/>
            <person name="Muzny D.M."/>
            <person name="Gibbs R.A."/>
            <person name="Richards S."/>
        </authorList>
    </citation>
    <scope>NUCLEOTIDE SEQUENCE</scope>
    <source>
        <strain evidence="4">HAZT.00-mixed</strain>
        <tissue evidence="4">Whole organism</tissue>
    </source>
</reference>
<dbReference type="GO" id="GO:0051726">
    <property type="term" value="P:regulation of cell cycle"/>
    <property type="evidence" value="ECO:0007669"/>
    <property type="project" value="TreeGrafter"/>
</dbReference>
<evidence type="ECO:0000256" key="2">
    <source>
        <dbReference type="ARBA" id="ARBA00023242"/>
    </source>
</evidence>
<dbReference type="OrthoDB" id="285793at2759"/>
<dbReference type="Pfam" id="PF05964">
    <property type="entry name" value="FYRN"/>
    <property type="match status" value="1"/>
</dbReference>
<dbReference type="PROSITE" id="PS51542">
    <property type="entry name" value="FYRN"/>
    <property type="match status" value="1"/>
</dbReference>
<dbReference type="AlphaFoldDB" id="A0A6A0H5X1"/>
<sequence>MGGPKKSKMSSRGRGYLPPAVAAGLARHEAVQQQAYRTKYKQMKNIARSLVLENAALCDTVACVQQRIVLANEERRFLLGKYLSMSQESNMKDNPLLHIDAEALSALQSTGASLTAGSTQAVSKVNGSSCERPVVANSRKTKAQQYEYFYWKGRVCSRGGAGSGKSKRLCPPITLDSAGRPIFPIVLGPLTIHSLGEIVSDRTTYHRNHVIYPVGFCSSRTYASVRSPLLAATYTCKISEGGLAPRFEVVCEEPDTGEERVFCGRTPSECHNAVVDVVNASPSVPRGVLERSVELPSINDIGLRFFGLSHPSVQNVLQACPGARKCQNYQWIKFEVCRSEHEVEQVMESELDPALCHDTLLRNIMFASQAR</sequence>